<dbReference type="Pfam" id="PF06772">
    <property type="entry name" value="LtrA"/>
    <property type="match status" value="1"/>
</dbReference>
<dbReference type="InterPro" id="IPR010640">
    <property type="entry name" value="Low_temperature_requirement_A"/>
</dbReference>
<dbReference type="STRING" id="43265.A0A545W581"/>
<keyword evidence="2" id="KW-1133">Transmembrane helix</keyword>
<comment type="caution">
    <text evidence="3">The sequence shown here is derived from an EMBL/GenBank/DDBJ whole genome shotgun (WGS) entry which is preliminary data.</text>
</comment>
<evidence type="ECO:0000313" key="4">
    <source>
        <dbReference type="Proteomes" id="UP000315783"/>
    </source>
</evidence>
<feature type="compositionally biased region" description="Low complexity" evidence="1">
    <location>
        <begin position="138"/>
        <end position="152"/>
    </location>
</feature>
<feature type="transmembrane region" description="Helical" evidence="2">
    <location>
        <begin position="588"/>
        <end position="610"/>
    </location>
</feature>
<name>A0A545W581_9HYPO</name>
<feature type="transmembrane region" description="Helical" evidence="2">
    <location>
        <begin position="433"/>
        <end position="455"/>
    </location>
</feature>
<evidence type="ECO:0000256" key="2">
    <source>
        <dbReference type="SAM" id="Phobius"/>
    </source>
</evidence>
<feature type="region of interest" description="Disordered" evidence="1">
    <location>
        <begin position="129"/>
        <end position="171"/>
    </location>
</feature>
<dbReference type="AlphaFoldDB" id="A0A545W581"/>
<organism evidence="3 4">
    <name type="scientific">Cordyceps javanica</name>
    <dbReference type="NCBI Taxonomy" id="43265"/>
    <lineage>
        <taxon>Eukaryota</taxon>
        <taxon>Fungi</taxon>
        <taxon>Dikarya</taxon>
        <taxon>Ascomycota</taxon>
        <taxon>Pezizomycotina</taxon>
        <taxon>Sordariomycetes</taxon>
        <taxon>Hypocreomycetidae</taxon>
        <taxon>Hypocreales</taxon>
        <taxon>Cordycipitaceae</taxon>
        <taxon>Cordyceps</taxon>
    </lineage>
</organism>
<accession>A0A545W581</accession>
<gene>
    <name evidence="3" type="ORF">IF1G_03431</name>
</gene>
<reference evidence="3 4" key="1">
    <citation type="journal article" date="2019" name="Appl. Microbiol. Biotechnol.">
        <title>Genome sequence of Isaria javanica and comparative genome analysis insights into family S53 peptidase evolution in fungal entomopathogens.</title>
        <authorList>
            <person name="Lin R."/>
            <person name="Zhang X."/>
            <person name="Xin B."/>
            <person name="Zou M."/>
            <person name="Gao Y."/>
            <person name="Qin F."/>
            <person name="Hu Q."/>
            <person name="Xie B."/>
            <person name="Cheng X."/>
        </authorList>
    </citation>
    <scope>NUCLEOTIDE SEQUENCE [LARGE SCALE GENOMIC DNA]</scope>
    <source>
        <strain evidence="3 4">IJ1G</strain>
    </source>
</reference>
<dbReference type="Proteomes" id="UP000315783">
    <property type="component" value="Unassembled WGS sequence"/>
</dbReference>
<feature type="transmembrane region" description="Helical" evidence="2">
    <location>
        <begin position="295"/>
        <end position="316"/>
    </location>
</feature>
<dbReference type="EMBL" id="SPUK01000004">
    <property type="protein sequence ID" value="TQV97688.1"/>
    <property type="molecule type" value="Genomic_DNA"/>
</dbReference>
<keyword evidence="2" id="KW-0472">Membrane</keyword>
<evidence type="ECO:0000256" key="1">
    <source>
        <dbReference type="SAM" id="MobiDB-lite"/>
    </source>
</evidence>
<dbReference type="PANTHER" id="PTHR36840">
    <property type="entry name" value="BLL5714 PROTEIN"/>
    <property type="match status" value="1"/>
</dbReference>
<keyword evidence="2" id="KW-0812">Transmembrane</keyword>
<feature type="transmembrane region" description="Helical" evidence="2">
    <location>
        <begin position="323"/>
        <end position="344"/>
    </location>
</feature>
<dbReference type="OrthoDB" id="191995at2759"/>
<feature type="transmembrane region" description="Helical" evidence="2">
    <location>
        <begin position="350"/>
        <end position="369"/>
    </location>
</feature>
<proteinExistence type="predicted"/>
<sequence>MSHTPTGRRFKPHEFTLPSGRKIIASLPGDMATLRRQHSASDADVVEHGSDAHIGYLRQVHSHHESRRDAMRARLGDAAAEWEETHRQLTAVGVELERLARREAALEHNFDKFGYNKRLRTYDGVLGDDGGGGGGSGPATTTGAAASGSSTPRDPGADPGEKKRHRHGRGDSTKLFKMPVVRQWFHKGVIWRAAGQTEIMAIELFFDLLYVGIIHSNGEHMAEEPTGHELLRFAITFIMSWKIWTEITYALSWFESDDVLTKLEVLFNLACLLGFTTNMISSFNEDAAHNTYAQLVGFYLATRYAVALHFAINYFLLPMVRGFMLASCIQVVVPTALWIGSVFVEMPNRLALIWIAIALDMWGQIFYFAPVQYALRYKEDADTPFTRGVKTMFEFIPAINIEHRVERTNAFVSLVLGYSVVGILFQSNGGYNVNAFLGKAVLGLLQAFFFNWIYFDVDGHGIDVHAIRRSAPAMGVWNNAHLPFIMGYIIATSALSRLVLASDMSNTHPEQLTENYRALAEEEFGIGVRYFYCHGLAIALLSMTAIAISHRHHSVGTPRLAKKYRLANRVAMAIIMFFLPLATDLKSLYLISITLGLISWVLIVELWGVALKGHSFIGETDCTRRAIRGTKEEEDANLPPIT</sequence>
<feature type="transmembrane region" description="Helical" evidence="2">
    <location>
        <begin position="476"/>
        <end position="500"/>
    </location>
</feature>
<protein>
    <submittedName>
        <fullName evidence="3">Low temperature requirement A protein(LtrA)</fullName>
    </submittedName>
</protein>
<feature type="transmembrane region" description="Helical" evidence="2">
    <location>
        <begin position="566"/>
        <end position="582"/>
    </location>
</feature>
<keyword evidence="4" id="KW-1185">Reference proteome</keyword>
<evidence type="ECO:0000313" key="3">
    <source>
        <dbReference type="EMBL" id="TQV97688.1"/>
    </source>
</evidence>
<feature type="transmembrane region" description="Helical" evidence="2">
    <location>
        <begin position="529"/>
        <end position="546"/>
    </location>
</feature>
<dbReference type="PANTHER" id="PTHR36840:SF1">
    <property type="entry name" value="BLL5714 PROTEIN"/>
    <property type="match status" value="1"/>
</dbReference>